<feature type="domain" description="RING-type" evidence="3">
    <location>
        <begin position="260"/>
        <end position="298"/>
    </location>
</feature>
<dbReference type="SUPFAM" id="SSF57850">
    <property type="entry name" value="RING/U-box"/>
    <property type="match status" value="1"/>
</dbReference>
<dbReference type="Gene3D" id="3.30.40.10">
    <property type="entry name" value="Zinc/RING finger domain, C3HC4 (zinc finger)"/>
    <property type="match status" value="1"/>
</dbReference>
<evidence type="ECO:0000313" key="4">
    <source>
        <dbReference type="EMBL" id="KAF2437716.1"/>
    </source>
</evidence>
<evidence type="ECO:0000256" key="1">
    <source>
        <dbReference type="PROSITE-ProRule" id="PRU00175"/>
    </source>
</evidence>
<feature type="compositionally biased region" description="Pro residues" evidence="2">
    <location>
        <begin position="12"/>
        <end position="21"/>
    </location>
</feature>
<keyword evidence="1" id="KW-0863">Zinc-finger</keyword>
<name>A0A9P4P5B7_9PLEO</name>
<dbReference type="Proteomes" id="UP000799764">
    <property type="component" value="Unassembled WGS sequence"/>
</dbReference>
<comment type="caution">
    <text evidence="4">The sequence shown here is derived from an EMBL/GenBank/DDBJ whole genome shotgun (WGS) entry which is preliminary data.</text>
</comment>
<evidence type="ECO:0000259" key="3">
    <source>
        <dbReference type="PROSITE" id="PS50089"/>
    </source>
</evidence>
<organism evidence="4 5">
    <name type="scientific">Karstenula rhodostoma CBS 690.94</name>
    <dbReference type="NCBI Taxonomy" id="1392251"/>
    <lineage>
        <taxon>Eukaryota</taxon>
        <taxon>Fungi</taxon>
        <taxon>Dikarya</taxon>
        <taxon>Ascomycota</taxon>
        <taxon>Pezizomycotina</taxon>
        <taxon>Dothideomycetes</taxon>
        <taxon>Pleosporomycetidae</taxon>
        <taxon>Pleosporales</taxon>
        <taxon>Massarineae</taxon>
        <taxon>Didymosphaeriaceae</taxon>
        <taxon>Karstenula</taxon>
    </lineage>
</organism>
<sequence>MPYHTPRKKFKPPPPPPPPPLEDYEVEVTRAPQGHFDVESVPDAAADEWHQATPGDLDTLPMTSAGVVLVRLETFGGIDFAPARVVAYRDDAVQVAWLYTRQDAREVAPRGARLRWPAGRRYMLSTHLQVVSVDDLVGPGPPPAALATFDPSQILYLYEMCIVGFDENNQNCGLAKCFRDIAKALHFSQLNRTAANSADDSELRDKRCGACDTIIDLASDVYVFDACKALCCAPCHTTHARCRTHPAAQPQTHRLYHLECTICMNEIRAQWMCDVGCGHAQCVVCLEKSVSSACPFCKKNIDFMGLQLLVHA</sequence>
<protein>
    <recommendedName>
        <fullName evidence="3">RING-type domain-containing protein</fullName>
    </recommendedName>
</protein>
<proteinExistence type="predicted"/>
<feature type="region of interest" description="Disordered" evidence="2">
    <location>
        <begin position="1"/>
        <end position="24"/>
    </location>
</feature>
<accession>A0A9P4P5B7</accession>
<dbReference type="InterPro" id="IPR001841">
    <property type="entry name" value="Znf_RING"/>
</dbReference>
<dbReference type="InterPro" id="IPR013083">
    <property type="entry name" value="Znf_RING/FYVE/PHD"/>
</dbReference>
<keyword evidence="5" id="KW-1185">Reference proteome</keyword>
<dbReference type="PROSITE" id="PS50089">
    <property type="entry name" value="ZF_RING_2"/>
    <property type="match status" value="1"/>
</dbReference>
<dbReference type="EMBL" id="MU001515">
    <property type="protein sequence ID" value="KAF2437716.1"/>
    <property type="molecule type" value="Genomic_DNA"/>
</dbReference>
<keyword evidence="1" id="KW-0479">Metal-binding</keyword>
<reference evidence="4" key="1">
    <citation type="journal article" date="2020" name="Stud. Mycol.">
        <title>101 Dothideomycetes genomes: a test case for predicting lifestyles and emergence of pathogens.</title>
        <authorList>
            <person name="Haridas S."/>
            <person name="Albert R."/>
            <person name="Binder M."/>
            <person name="Bloem J."/>
            <person name="Labutti K."/>
            <person name="Salamov A."/>
            <person name="Andreopoulos B."/>
            <person name="Baker S."/>
            <person name="Barry K."/>
            <person name="Bills G."/>
            <person name="Bluhm B."/>
            <person name="Cannon C."/>
            <person name="Castanera R."/>
            <person name="Culley D."/>
            <person name="Daum C."/>
            <person name="Ezra D."/>
            <person name="Gonzalez J."/>
            <person name="Henrissat B."/>
            <person name="Kuo A."/>
            <person name="Liang C."/>
            <person name="Lipzen A."/>
            <person name="Lutzoni F."/>
            <person name="Magnuson J."/>
            <person name="Mondo S."/>
            <person name="Nolan M."/>
            <person name="Ohm R."/>
            <person name="Pangilinan J."/>
            <person name="Park H.-J."/>
            <person name="Ramirez L."/>
            <person name="Alfaro M."/>
            <person name="Sun H."/>
            <person name="Tritt A."/>
            <person name="Yoshinaga Y."/>
            <person name="Zwiers L.-H."/>
            <person name="Turgeon B."/>
            <person name="Goodwin S."/>
            <person name="Spatafora J."/>
            <person name="Crous P."/>
            <person name="Grigoriev I."/>
        </authorList>
    </citation>
    <scope>NUCLEOTIDE SEQUENCE</scope>
    <source>
        <strain evidence="4">CBS 690.94</strain>
    </source>
</reference>
<evidence type="ECO:0000256" key="2">
    <source>
        <dbReference type="SAM" id="MobiDB-lite"/>
    </source>
</evidence>
<gene>
    <name evidence="4" type="ORF">P171DRAFT_437722</name>
</gene>
<keyword evidence="1" id="KW-0862">Zinc</keyword>
<dbReference type="GO" id="GO:0008270">
    <property type="term" value="F:zinc ion binding"/>
    <property type="evidence" value="ECO:0007669"/>
    <property type="project" value="UniProtKB-KW"/>
</dbReference>
<feature type="compositionally biased region" description="Basic residues" evidence="2">
    <location>
        <begin position="1"/>
        <end position="11"/>
    </location>
</feature>
<dbReference type="AlphaFoldDB" id="A0A9P4P5B7"/>
<evidence type="ECO:0000313" key="5">
    <source>
        <dbReference type="Proteomes" id="UP000799764"/>
    </source>
</evidence>